<name>A0A428WY18_AMYBA</name>
<comment type="caution">
    <text evidence="1">The sequence shown here is derived from an EMBL/GenBank/DDBJ whole genome shotgun (WGS) entry which is preliminary data.</text>
</comment>
<gene>
    <name evidence="1" type="ORF">DMA12_08065</name>
</gene>
<evidence type="ECO:0000313" key="1">
    <source>
        <dbReference type="EMBL" id="RSM47907.1"/>
    </source>
</evidence>
<keyword evidence="2" id="KW-1185">Reference proteome</keyword>
<organism evidence="1 2">
    <name type="scientific">Amycolatopsis balhimycina DSM 5908</name>
    <dbReference type="NCBI Taxonomy" id="1081091"/>
    <lineage>
        <taxon>Bacteria</taxon>
        <taxon>Bacillati</taxon>
        <taxon>Actinomycetota</taxon>
        <taxon>Actinomycetes</taxon>
        <taxon>Pseudonocardiales</taxon>
        <taxon>Pseudonocardiaceae</taxon>
        <taxon>Amycolatopsis</taxon>
    </lineage>
</organism>
<dbReference type="OrthoDB" id="3636374at2"/>
<evidence type="ECO:0008006" key="3">
    <source>
        <dbReference type="Google" id="ProtNLM"/>
    </source>
</evidence>
<evidence type="ECO:0000313" key="2">
    <source>
        <dbReference type="Proteomes" id="UP000286716"/>
    </source>
</evidence>
<dbReference type="Proteomes" id="UP000286716">
    <property type="component" value="Unassembled WGS sequence"/>
</dbReference>
<accession>A0A428WY18</accession>
<protein>
    <recommendedName>
        <fullName evidence="3">DUF3039 domain-containing protein</fullName>
    </recommendedName>
</protein>
<proteinExistence type="predicted"/>
<reference evidence="1 2" key="1">
    <citation type="submission" date="2018-05" db="EMBL/GenBank/DDBJ databases">
        <title>Evolution of GPA BGCs.</title>
        <authorList>
            <person name="Waglechner N."/>
            <person name="Wright G.D."/>
        </authorList>
    </citation>
    <scope>NUCLEOTIDE SEQUENCE [LARGE SCALE GENOMIC DNA]</scope>
    <source>
        <strain evidence="1 2">DSM 5908</strain>
    </source>
</reference>
<dbReference type="AlphaFoldDB" id="A0A428WY18"/>
<sequence length="81" mass="8794">MSAVIYIDPAAIHPVINGVWHRARLRGIPPPGQGITMLCGASAAASFEPSTQRGVPTMCPRCDSIYRQEHGIPQQHTRQSC</sequence>
<dbReference type="EMBL" id="QHHU01000008">
    <property type="protein sequence ID" value="RSM47907.1"/>
    <property type="molecule type" value="Genomic_DNA"/>
</dbReference>